<feature type="domain" description="Enoyl reductase (ER)" evidence="1">
    <location>
        <begin position="16"/>
        <end position="339"/>
    </location>
</feature>
<protein>
    <recommendedName>
        <fullName evidence="1">Enoyl reductase (ER) domain-containing protein</fullName>
    </recommendedName>
</protein>
<dbReference type="InterPro" id="IPR013149">
    <property type="entry name" value="ADH-like_C"/>
</dbReference>
<reference evidence="2" key="1">
    <citation type="submission" date="2020-06" db="EMBL/GenBank/DDBJ databases">
        <authorList>
            <person name="Onetto C."/>
        </authorList>
    </citation>
    <scope>NUCLEOTIDE SEQUENCE</scope>
</reference>
<dbReference type="Gene3D" id="3.40.50.720">
    <property type="entry name" value="NAD(P)-binding Rossmann-like Domain"/>
    <property type="match status" value="1"/>
</dbReference>
<proteinExistence type="predicted"/>
<dbReference type="CDD" id="cd08276">
    <property type="entry name" value="MDR7"/>
    <property type="match status" value="1"/>
</dbReference>
<organism evidence="2 3">
    <name type="scientific">Aureobasidium vineae</name>
    <dbReference type="NCBI Taxonomy" id="2773715"/>
    <lineage>
        <taxon>Eukaryota</taxon>
        <taxon>Fungi</taxon>
        <taxon>Dikarya</taxon>
        <taxon>Ascomycota</taxon>
        <taxon>Pezizomycotina</taxon>
        <taxon>Dothideomycetes</taxon>
        <taxon>Dothideomycetidae</taxon>
        <taxon>Dothideales</taxon>
        <taxon>Saccotheciaceae</taxon>
        <taxon>Aureobasidium</taxon>
    </lineage>
</organism>
<comment type="caution">
    <text evidence="2">The sequence shown here is derived from an EMBL/GenBank/DDBJ whole genome shotgun (WGS) entry which is preliminary data.</text>
</comment>
<evidence type="ECO:0000259" key="1">
    <source>
        <dbReference type="SMART" id="SM00829"/>
    </source>
</evidence>
<dbReference type="InterPro" id="IPR013154">
    <property type="entry name" value="ADH-like_N"/>
</dbReference>
<dbReference type="SUPFAM" id="SSF51735">
    <property type="entry name" value="NAD(P)-binding Rossmann-fold domains"/>
    <property type="match status" value="1"/>
</dbReference>
<dbReference type="AlphaFoldDB" id="A0A9N8J6I4"/>
<dbReference type="Pfam" id="PF00107">
    <property type="entry name" value="ADH_zinc_N"/>
    <property type="match status" value="1"/>
</dbReference>
<sequence length="341" mass="36829">MAFPTTTRAFRRTSNGKNIELVTESIPQSLQPTQVLLKIHAVSLNFRDVGMLHNRYPIPVIPHGVPCSDASATIISIGSSVTGLAEGNFVAPTFRETCSGEIKALGGDVDGVLREYAIFDQCDITKIPSYLSHEEASTIPCAGVTAWTALDFDKKRQGKSALMQGTGGVSIFATLLCVTTGMAAIITSSSDEKLEKCKELGQVVQGINYRTHEDWDEEAKRLTQGDGVDVVINNVGITSMEQCFNALARYGTVSLVGFLGGVEGAEMPDCFTPVLMKAARVQSGGIFVGTREDQQDLCAFLAEKKISLKPLVDRVFEFEESAKAFEYLYSGAHTGKVVIKL</sequence>
<dbReference type="EMBL" id="CAIJEN010000001">
    <property type="protein sequence ID" value="CAD0081451.1"/>
    <property type="molecule type" value="Genomic_DNA"/>
</dbReference>
<accession>A0A9N8J6I4</accession>
<dbReference type="Proteomes" id="UP000716446">
    <property type="component" value="Unassembled WGS sequence"/>
</dbReference>
<dbReference type="InterPro" id="IPR020843">
    <property type="entry name" value="ER"/>
</dbReference>
<dbReference type="PANTHER" id="PTHR45033">
    <property type="match status" value="1"/>
</dbReference>
<dbReference type="GO" id="GO:0016491">
    <property type="term" value="F:oxidoreductase activity"/>
    <property type="evidence" value="ECO:0007669"/>
    <property type="project" value="InterPro"/>
</dbReference>
<dbReference type="Pfam" id="PF08240">
    <property type="entry name" value="ADH_N"/>
    <property type="match status" value="1"/>
</dbReference>
<dbReference type="SUPFAM" id="SSF50129">
    <property type="entry name" value="GroES-like"/>
    <property type="match status" value="1"/>
</dbReference>
<dbReference type="InterPro" id="IPR036291">
    <property type="entry name" value="NAD(P)-bd_dom_sf"/>
</dbReference>
<gene>
    <name evidence="2" type="ORF">AWRI4619_LOCUS18</name>
</gene>
<keyword evidence="3" id="KW-1185">Reference proteome</keyword>
<dbReference type="InterPro" id="IPR052711">
    <property type="entry name" value="Zinc_ADH-like"/>
</dbReference>
<evidence type="ECO:0000313" key="3">
    <source>
        <dbReference type="Proteomes" id="UP000716446"/>
    </source>
</evidence>
<evidence type="ECO:0000313" key="2">
    <source>
        <dbReference type="EMBL" id="CAD0081451.1"/>
    </source>
</evidence>
<dbReference type="PANTHER" id="PTHR45033:SF1">
    <property type="entry name" value="OXIDOREDUCTASE (EUROFUNG)"/>
    <property type="match status" value="1"/>
</dbReference>
<name>A0A9N8J6I4_9PEZI</name>
<dbReference type="SMART" id="SM00829">
    <property type="entry name" value="PKS_ER"/>
    <property type="match status" value="1"/>
</dbReference>
<dbReference type="InterPro" id="IPR011032">
    <property type="entry name" value="GroES-like_sf"/>
</dbReference>
<dbReference type="Gene3D" id="3.90.180.10">
    <property type="entry name" value="Medium-chain alcohol dehydrogenases, catalytic domain"/>
    <property type="match status" value="1"/>
</dbReference>